<evidence type="ECO:0000313" key="4">
    <source>
        <dbReference type="Proteomes" id="UP000010799"/>
    </source>
</evidence>
<dbReference type="HOGENOM" id="CLU_028458_5_1_5"/>
<dbReference type="InterPro" id="IPR011234">
    <property type="entry name" value="Fumarylacetoacetase-like_C"/>
</dbReference>
<keyword evidence="3" id="KW-0378">Hydrolase</keyword>
<dbReference type="PANTHER" id="PTHR11820:SF90">
    <property type="entry name" value="FLUTATHIONE S-TRANSFERASE"/>
    <property type="match status" value="1"/>
</dbReference>
<dbReference type="Gene3D" id="3.90.850.10">
    <property type="entry name" value="Fumarylacetoacetase-like, C-terminal domain"/>
    <property type="match status" value="1"/>
</dbReference>
<accession>L0EUN8</accession>
<dbReference type="Proteomes" id="UP000010799">
    <property type="component" value="Chromosome"/>
</dbReference>
<dbReference type="KEGG" id="lcc:B488_12770"/>
<keyword evidence="1" id="KW-0479">Metal-binding</keyword>
<dbReference type="Pfam" id="PF01557">
    <property type="entry name" value="FAA_hydrolase"/>
    <property type="match status" value="1"/>
</dbReference>
<proteinExistence type="predicted"/>
<name>L0EUN8_LIBCB</name>
<dbReference type="InterPro" id="IPR036663">
    <property type="entry name" value="Fumarylacetoacetase_C_sf"/>
</dbReference>
<sequence length="228" mass="25229">MNTIFCSPKAVTLPIMDNDSVFPVRRVYCVGHNYADHIIEMNTPQHDKNIIFFQKNPDNLLLAGHNFPYPSLSQEVHFEVELLVALQDGTSNIHIHDALDYVYGYGVAIDFTRRDLQKTAKRLGHPWEAAKAFEKSAPVSELVPASCIGYVEKGSIWLDVNGERKQDSDIERMIVKTPEIIARLSELFILAPGDVILTGTPSGVGSVKRGDHITCGIEGVATLSVEVV</sequence>
<dbReference type="EMBL" id="CP003789">
    <property type="protein sequence ID" value="AGA65269.1"/>
    <property type="molecule type" value="Genomic_DNA"/>
</dbReference>
<dbReference type="RefSeq" id="WP_015273694.1">
    <property type="nucleotide sequence ID" value="NC_019907.1"/>
</dbReference>
<dbReference type="GO" id="GO:0046872">
    <property type="term" value="F:metal ion binding"/>
    <property type="evidence" value="ECO:0007669"/>
    <property type="project" value="UniProtKB-KW"/>
</dbReference>
<keyword evidence="4" id="KW-1185">Reference proteome</keyword>
<dbReference type="PATRIC" id="fig|1215343.11.peg.1318"/>
<dbReference type="PANTHER" id="PTHR11820">
    <property type="entry name" value="ACYLPYRUVASE"/>
    <property type="match status" value="1"/>
</dbReference>
<dbReference type="eggNOG" id="COG0179">
    <property type="taxonomic scope" value="Bacteria"/>
</dbReference>
<reference evidence="3 4" key="1">
    <citation type="journal article" date="2012" name="Stand. Genomic Sci.">
        <title>Complete genome sequence of Liberibacter crescens BT-1.</title>
        <authorList>
            <person name="Leonard M.T."/>
            <person name="Fagen J.R."/>
            <person name="Davis-Richardson A.G."/>
            <person name="Davis M.J."/>
            <person name="Triplett E.W."/>
        </authorList>
    </citation>
    <scope>NUCLEOTIDE SEQUENCE [LARGE SCALE GENOMIC DNA]</scope>
    <source>
        <strain evidence="3 4">BT-1</strain>
    </source>
</reference>
<gene>
    <name evidence="3" type="ordered locus">B488_12770</name>
</gene>
<evidence type="ECO:0000313" key="3">
    <source>
        <dbReference type="EMBL" id="AGA65269.1"/>
    </source>
</evidence>
<protein>
    <submittedName>
        <fullName evidence="3">Fumarylacetoacetate hydrolase family protein</fullName>
    </submittedName>
</protein>
<dbReference type="AlphaFoldDB" id="L0EUN8"/>
<dbReference type="SUPFAM" id="SSF56529">
    <property type="entry name" value="FAH"/>
    <property type="match status" value="1"/>
</dbReference>
<evidence type="ECO:0000259" key="2">
    <source>
        <dbReference type="Pfam" id="PF01557"/>
    </source>
</evidence>
<organism evidence="3 4">
    <name type="scientific">Liberibacter crescens (strain BT-1)</name>
    <dbReference type="NCBI Taxonomy" id="1215343"/>
    <lineage>
        <taxon>Bacteria</taxon>
        <taxon>Pseudomonadati</taxon>
        <taxon>Pseudomonadota</taxon>
        <taxon>Alphaproteobacteria</taxon>
        <taxon>Hyphomicrobiales</taxon>
        <taxon>Rhizobiaceae</taxon>
        <taxon>Liberibacter</taxon>
    </lineage>
</organism>
<dbReference type="GO" id="GO:0018773">
    <property type="term" value="F:acetylpyruvate hydrolase activity"/>
    <property type="evidence" value="ECO:0007669"/>
    <property type="project" value="TreeGrafter"/>
</dbReference>
<feature type="domain" description="Fumarylacetoacetase-like C-terminal" evidence="2">
    <location>
        <begin position="27"/>
        <end position="228"/>
    </location>
</feature>
<evidence type="ECO:0000256" key="1">
    <source>
        <dbReference type="ARBA" id="ARBA00022723"/>
    </source>
</evidence>
<dbReference type="STRING" id="1215343.B488_12770"/>